<protein>
    <submittedName>
        <fullName evidence="1">Uncharacterized protein</fullName>
    </submittedName>
</protein>
<evidence type="ECO:0000313" key="2">
    <source>
        <dbReference type="Proteomes" id="UP000192596"/>
    </source>
</evidence>
<sequence>MTSRFIFDHLPEDFYLDILGPDTADAVNSFVTQLALEFMAEYSVWMWPGLGDVELESMVELVEAYFRAVFQTGADRADDAGKPDVLSARVQQALQTMREPATAGWRSGRVRHESMPALVSSDDNDNDGPDGDPTEALATAFANLAIFPTTPPPNAAQDFQAMATIYTFINIPSASRPAVLGPEIAESVIRHVPFLVRSFVSEHSEWLWPGKGLQDLEDVVLPLIERYLRVLVRVEARREEVEGNGIWLPEVQVRDAVMIARRQADEVMEEVVVEAKVDEAKDKEGW</sequence>
<comment type="caution">
    <text evidence="1">The sequence shown here is derived from an EMBL/GenBank/DDBJ whole genome shotgun (WGS) entry which is preliminary data.</text>
</comment>
<dbReference type="EMBL" id="NAJO01000056">
    <property type="protein sequence ID" value="OQN97252.1"/>
    <property type="molecule type" value="Genomic_DNA"/>
</dbReference>
<reference evidence="2" key="1">
    <citation type="submission" date="2017-03" db="EMBL/GenBank/DDBJ databases">
        <title>Genomes of endolithic fungi from Antarctica.</title>
        <authorList>
            <person name="Coleine C."/>
            <person name="Masonjones S."/>
            <person name="Stajich J.E."/>
        </authorList>
    </citation>
    <scope>NUCLEOTIDE SEQUENCE [LARGE SCALE GENOMIC DNA]</scope>
    <source>
        <strain evidence="2">CCFEE 5527</strain>
    </source>
</reference>
<proteinExistence type="predicted"/>
<name>A0A1V8SDM4_9PEZI</name>
<gene>
    <name evidence="1" type="ORF">B0A48_16794</name>
</gene>
<organism evidence="1 2">
    <name type="scientific">Cryoendolithus antarcticus</name>
    <dbReference type="NCBI Taxonomy" id="1507870"/>
    <lineage>
        <taxon>Eukaryota</taxon>
        <taxon>Fungi</taxon>
        <taxon>Dikarya</taxon>
        <taxon>Ascomycota</taxon>
        <taxon>Pezizomycotina</taxon>
        <taxon>Dothideomycetes</taxon>
        <taxon>Dothideomycetidae</taxon>
        <taxon>Cladosporiales</taxon>
        <taxon>Cladosporiaceae</taxon>
        <taxon>Cryoendolithus</taxon>
    </lineage>
</organism>
<keyword evidence="2" id="KW-1185">Reference proteome</keyword>
<dbReference type="Proteomes" id="UP000192596">
    <property type="component" value="Unassembled WGS sequence"/>
</dbReference>
<dbReference type="AlphaFoldDB" id="A0A1V8SDM4"/>
<accession>A0A1V8SDM4</accession>
<dbReference type="InParanoid" id="A0A1V8SDM4"/>
<evidence type="ECO:0000313" key="1">
    <source>
        <dbReference type="EMBL" id="OQN97252.1"/>
    </source>
</evidence>